<dbReference type="InterPro" id="IPR034169">
    <property type="entry name" value="NifX-like"/>
</dbReference>
<evidence type="ECO:0000313" key="5">
    <source>
        <dbReference type="EMBL" id="MEG3439497.1"/>
    </source>
</evidence>
<dbReference type="CDD" id="cd00853">
    <property type="entry name" value="NifX"/>
    <property type="match status" value="1"/>
</dbReference>
<dbReference type="InterPro" id="IPR051840">
    <property type="entry name" value="NifX/NifY_domain"/>
</dbReference>
<accession>A0AAW9QXY3</accession>
<dbReference type="AlphaFoldDB" id="A0AAW9QXY3"/>
<dbReference type="Proteomes" id="UP001328733">
    <property type="component" value="Unassembled WGS sequence"/>
</dbReference>
<dbReference type="Pfam" id="PF02579">
    <property type="entry name" value="Nitro_FeMo-Co"/>
    <property type="match status" value="1"/>
</dbReference>
<protein>
    <submittedName>
        <fullName evidence="5">Dinitrogenase iron-molybdenum cofactor N-terminal domain-containing protein</fullName>
    </submittedName>
</protein>
<dbReference type="InterPro" id="IPR003731">
    <property type="entry name" value="Di-Nase_FeMo-co_biosynth"/>
</dbReference>
<feature type="domain" description="Dinitrogenase iron-molybdenum cofactor biosynthesis" evidence="3">
    <location>
        <begin position="124"/>
        <end position="216"/>
    </location>
</feature>
<gene>
    <name evidence="5" type="ORF">V0288_20385</name>
</gene>
<comment type="similarity">
    <text evidence="1">Belongs to the NifX/NifY family.</text>
</comment>
<dbReference type="EMBL" id="JBAFSM010000050">
    <property type="protein sequence ID" value="MEG3439497.1"/>
    <property type="molecule type" value="Genomic_DNA"/>
</dbReference>
<dbReference type="PANTHER" id="PTHR33937:SF1">
    <property type="entry name" value="IRON-MOLIBDENUM COFACTOR PROCESSING PROTEIN"/>
    <property type="match status" value="1"/>
</dbReference>
<evidence type="ECO:0000313" key="6">
    <source>
        <dbReference type="Proteomes" id="UP001328733"/>
    </source>
</evidence>
<dbReference type="RefSeq" id="WP_332866981.1">
    <property type="nucleotide sequence ID" value="NZ_JBAFSM010000050.1"/>
</dbReference>
<name>A0AAW9QXY3_9CHRO</name>
<keyword evidence="2" id="KW-0535">Nitrogen fixation</keyword>
<dbReference type="Pfam" id="PF16844">
    <property type="entry name" value="DIMCO_N"/>
    <property type="match status" value="1"/>
</dbReference>
<feature type="domain" description="Dinitrogenase iron-molybdenum cofactor N-terminal" evidence="4">
    <location>
        <begin position="6"/>
        <end position="95"/>
    </location>
</feature>
<proteinExistence type="inferred from homology"/>
<dbReference type="InterPro" id="IPR038127">
    <property type="entry name" value="NafY_N_sf"/>
</dbReference>
<evidence type="ECO:0000256" key="2">
    <source>
        <dbReference type="ARBA" id="ARBA00023231"/>
    </source>
</evidence>
<evidence type="ECO:0000259" key="3">
    <source>
        <dbReference type="Pfam" id="PF02579"/>
    </source>
</evidence>
<dbReference type="InterPro" id="IPR031763">
    <property type="entry name" value="NafY_N"/>
</dbReference>
<dbReference type="Gene3D" id="1.10.150.590">
    <property type="entry name" value="Dinitrogenase iron-molybdenum cofactor, N-terminal"/>
    <property type="match status" value="1"/>
</dbReference>
<keyword evidence="6" id="KW-1185">Reference proteome</keyword>
<dbReference type="PANTHER" id="PTHR33937">
    <property type="entry name" value="IRON-MOLYBDENUM PROTEIN-RELATED-RELATED"/>
    <property type="match status" value="1"/>
</dbReference>
<evidence type="ECO:0000259" key="4">
    <source>
        <dbReference type="Pfam" id="PF16844"/>
    </source>
</evidence>
<dbReference type="Gene3D" id="3.30.420.130">
    <property type="entry name" value="Dinitrogenase iron-molybdenum cofactor biosynthesis domain"/>
    <property type="match status" value="1"/>
</dbReference>
<comment type="caution">
    <text evidence="5">The sequence shown here is derived from an EMBL/GenBank/DDBJ whole genome shotgun (WGS) entry which is preliminary data.</text>
</comment>
<organism evidence="5 6">
    <name type="scientific">Pannus brasiliensis CCIBt3594</name>
    <dbReference type="NCBI Taxonomy" id="1427578"/>
    <lineage>
        <taxon>Bacteria</taxon>
        <taxon>Bacillati</taxon>
        <taxon>Cyanobacteriota</taxon>
        <taxon>Cyanophyceae</taxon>
        <taxon>Oscillatoriophycideae</taxon>
        <taxon>Chroococcales</taxon>
        <taxon>Microcystaceae</taxon>
        <taxon>Pannus</taxon>
    </lineage>
</organism>
<evidence type="ECO:0000256" key="1">
    <source>
        <dbReference type="ARBA" id="ARBA00010285"/>
    </source>
</evidence>
<reference evidence="5 6" key="1">
    <citation type="submission" date="2024-01" db="EMBL/GenBank/DDBJ databases">
        <title>Genomic insights into the taxonomy and metabolism of the cyanobacterium Pannus brasiliensis CCIBt3594.</title>
        <authorList>
            <person name="Machado M."/>
            <person name="Botero N.B."/>
            <person name="Andreote A.P.D."/>
            <person name="Feitosa A.M.T."/>
            <person name="Popin R."/>
            <person name="Sivonen K."/>
            <person name="Fiore M.F."/>
        </authorList>
    </citation>
    <scope>NUCLEOTIDE SEQUENCE [LARGE SCALE GENOMIC DNA]</scope>
    <source>
        <strain evidence="5 6">CCIBt3594</strain>
    </source>
</reference>
<dbReference type="InterPro" id="IPR036105">
    <property type="entry name" value="DiNase_FeMo-co_biosyn_sf"/>
</dbReference>
<sequence>MTTSTLSNETALRIALAARALPNTSIADLIGALHNHLGDEINETTLNKITVTNLKTAFGQTYELDGEEDGEDADADDIACLKEAVRILWGELDDEPGSAIPTIEPYTEGEMPGSIRVAIASNSGEKLDGHFGSCLRYLIYQLSAIDLKLVDVRSALEADLQEDRNAYRVGLIEDCQAIFVVSIGGPAAAKVIKGGVYPMKKDEGGQAREILKDLQKVIQTSPPPWMAKAIGVADGQRVKNYKGA</sequence>
<dbReference type="SUPFAM" id="SSF53146">
    <property type="entry name" value="Nitrogenase accessory factor-like"/>
    <property type="match status" value="1"/>
</dbReference>